<feature type="transmembrane region" description="Helical" evidence="6">
    <location>
        <begin position="107"/>
        <end position="126"/>
    </location>
</feature>
<dbReference type="PANTHER" id="PTHR43478">
    <property type="entry name" value="NA+/H+ ANTIPORTER-RELATED"/>
    <property type="match status" value="1"/>
</dbReference>
<feature type="transmembrane region" description="Helical" evidence="6">
    <location>
        <begin position="488"/>
        <end position="505"/>
    </location>
</feature>
<name>A0A1M5UGL1_9FIRM</name>
<feature type="transmembrane region" description="Helical" evidence="6">
    <location>
        <begin position="147"/>
        <end position="168"/>
    </location>
</feature>
<feature type="transmembrane region" description="Helical" evidence="6">
    <location>
        <begin position="464"/>
        <end position="482"/>
    </location>
</feature>
<dbReference type="AlphaFoldDB" id="A0A1M5UGL1"/>
<dbReference type="EMBL" id="FQXO01000033">
    <property type="protein sequence ID" value="SHH61966.1"/>
    <property type="molecule type" value="Genomic_DNA"/>
</dbReference>
<dbReference type="Pfam" id="PF03553">
    <property type="entry name" value="Na_H_antiporter"/>
    <property type="match status" value="1"/>
</dbReference>
<keyword evidence="9" id="KW-1185">Reference proteome</keyword>
<dbReference type="GO" id="GO:0005886">
    <property type="term" value="C:plasma membrane"/>
    <property type="evidence" value="ECO:0007669"/>
    <property type="project" value="UniProtKB-SubCell"/>
</dbReference>
<evidence type="ECO:0000256" key="1">
    <source>
        <dbReference type="ARBA" id="ARBA00004651"/>
    </source>
</evidence>
<keyword evidence="3 6" id="KW-0812">Transmembrane</keyword>
<keyword evidence="2" id="KW-1003">Cell membrane</keyword>
<dbReference type="InterPro" id="IPR018461">
    <property type="entry name" value="Na/H_Antiport_NhaC-like_C"/>
</dbReference>
<evidence type="ECO:0000256" key="2">
    <source>
        <dbReference type="ARBA" id="ARBA00022475"/>
    </source>
</evidence>
<feature type="transmembrane region" description="Helical" evidence="6">
    <location>
        <begin position="372"/>
        <end position="390"/>
    </location>
</feature>
<keyword evidence="5 6" id="KW-0472">Membrane</keyword>
<protein>
    <submittedName>
        <fullName evidence="8">Transporter, NhaC family</fullName>
    </submittedName>
</protein>
<feature type="transmembrane region" description="Helical" evidence="6">
    <location>
        <begin position="12"/>
        <end position="42"/>
    </location>
</feature>
<evidence type="ECO:0000256" key="6">
    <source>
        <dbReference type="SAM" id="Phobius"/>
    </source>
</evidence>
<proteinExistence type="predicted"/>
<feature type="domain" description="Na+/H+ antiporter NhaC-like C-terminal" evidence="7">
    <location>
        <begin position="160"/>
        <end position="477"/>
    </location>
</feature>
<dbReference type="PANTHER" id="PTHR43478:SF1">
    <property type="entry name" value="NA+_H+ ANTIPORTER NHAC-LIKE C-TERMINAL DOMAIN-CONTAINING PROTEIN"/>
    <property type="match status" value="1"/>
</dbReference>
<evidence type="ECO:0000313" key="9">
    <source>
        <dbReference type="Proteomes" id="UP000183967"/>
    </source>
</evidence>
<evidence type="ECO:0000256" key="4">
    <source>
        <dbReference type="ARBA" id="ARBA00022989"/>
    </source>
</evidence>
<feature type="transmembrane region" description="Helical" evidence="6">
    <location>
        <begin position="258"/>
        <end position="278"/>
    </location>
</feature>
<sequence>MQYGWLSIIPPILAIILSWITQEVLLSLFISVFIGATILAGFNPLIGFSKTLNTYIVGSLTDSWNASILIFCLSIGGFISILSKNGGTNGIANLVVSRAKNSKSTLFATWLMGILIFFDDYANSLIVGNTMRNITDKMKISREKLAYIVDSTAAPVSSIALISTWVGFETGLIKNSLAKINIDLNAYSVFWQTIPYRFYSLLALVFVLIVIFTGRDFGAMARAEKRTYNTGKVLDDNATPLVSDEISSLNTKVKHERWYNAVIPIISVLLITIVGLYINGGGLEGNSIKDAFGNADSSVVLLWASFGGTLVAIVMTLLQRLLTLKEVMDAWVSGVKSMTTASIILILAWSLGDINNNLETAKFIANIAKNSLPSYLLPLMMFIIPAVIAFSTGTSWGANSIVMPLAIPLAMQIGGNELLIPTIGAVLTGAVFGDHCSPISDTTIMSSISTACDHIAHVKTQLPYALTVALVAILVGFIPVGFGFNPYISLLVGIIILFGIQYLFGSKVAEE</sequence>
<feature type="transmembrane region" description="Helical" evidence="6">
    <location>
        <begin position="63"/>
        <end position="82"/>
    </location>
</feature>
<feature type="transmembrane region" description="Helical" evidence="6">
    <location>
        <begin position="198"/>
        <end position="218"/>
    </location>
</feature>
<evidence type="ECO:0000256" key="3">
    <source>
        <dbReference type="ARBA" id="ARBA00022692"/>
    </source>
</evidence>
<evidence type="ECO:0000256" key="5">
    <source>
        <dbReference type="ARBA" id="ARBA00023136"/>
    </source>
</evidence>
<organism evidence="8 9">
    <name type="scientific">Caloranaerobacter azorensis DSM 13643</name>
    <dbReference type="NCBI Taxonomy" id="1121264"/>
    <lineage>
        <taxon>Bacteria</taxon>
        <taxon>Bacillati</taxon>
        <taxon>Bacillota</taxon>
        <taxon>Tissierellia</taxon>
        <taxon>Tissierellales</taxon>
        <taxon>Thermohalobacteraceae</taxon>
        <taxon>Caloranaerobacter</taxon>
    </lineage>
</organism>
<accession>A0A1M5UGL1</accession>
<evidence type="ECO:0000313" key="8">
    <source>
        <dbReference type="EMBL" id="SHH61966.1"/>
    </source>
</evidence>
<feature type="transmembrane region" description="Helical" evidence="6">
    <location>
        <begin position="330"/>
        <end position="352"/>
    </location>
</feature>
<gene>
    <name evidence="8" type="ORF">SAMN02745135_01415</name>
</gene>
<feature type="transmembrane region" description="Helical" evidence="6">
    <location>
        <begin position="298"/>
        <end position="318"/>
    </location>
</feature>
<dbReference type="Proteomes" id="UP000183967">
    <property type="component" value="Unassembled WGS sequence"/>
</dbReference>
<comment type="subcellular location">
    <subcellularLocation>
        <location evidence="1">Cell membrane</location>
        <topology evidence="1">Multi-pass membrane protein</topology>
    </subcellularLocation>
</comment>
<reference evidence="9" key="1">
    <citation type="submission" date="2016-11" db="EMBL/GenBank/DDBJ databases">
        <authorList>
            <person name="Varghese N."/>
            <person name="Submissions S."/>
        </authorList>
    </citation>
    <scope>NUCLEOTIDE SEQUENCE [LARGE SCALE GENOMIC DNA]</scope>
    <source>
        <strain evidence="9">DSM 13643</strain>
    </source>
</reference>
<dbReference type="OrthoDB" id="9762978at2"/>
<dbReference type="RefSeq" id="WP_073196510.1">
    <property type="nucleotide sequence ID" value="NZ_FQXO01000033.1"/>
</dbReference>
<keyword evidence="4 6" id="KW-1133">Transmembrane helix</keyword>
<evidence type="ECO:0000259" key="7">
    <source>
        <dbReference type="Pfam" id="PF03553"/>
    </source>
</evidence>